<gene>
    <name evidence="1" type="ORF">F511_36701</name>
</gene>
<dbReference type="EMBL" id="KV007810">
    <property type="protein sequence ID" value="KZV30825.1"/>
    <property type="molecule type" value="Genomic_DNA"/>
</dbReference>
<evidence type="ECO:0000313" key="1">
    <source>
        <dbReference type="EMBL" id="KZV30825.1"/>
    </source>
</evidence>
<accession>A0A2Z7B9S1</accession>
<sequence length="207" mass="23123">MASSFITNALQVNFDSILGIQNNEGMKYVAIYETRFAGFFNLLTDGLTNLSEVPKDLVLQESFLLSKSGEPVQVSCKKRLMKYEFLLLNDILGKSIIVKAGSFDAHLAQIPDGMMLPSLTAAQPTKIKFRNEIQIRGIEDRDWYKANLPKIAATDKGNKPLDHHGDDLILSFFQSEKSEGYAVRQGHIFQRREDISLGGDGFSEESS</sequence>
<organism evidence="1 2">
    <name type="scientific">Dorcoceras hygrometricum</name>
    <dbReference type="NCBI Taxonomy" id="472368"/>
    <lineage>
        <taxon>Eukaryota</taxon>
        <taxon>Viridiplantae</taxon>
        <taxon>Streptophyta</taxon>
        <taxon>Embryophyta</taxon>
        <taxon>Tracheophyta</taxon>
        <taxon>Spermatophyta</taxon>
        <taxon>Magnoliopsida</taxon>
        <taxon>eudicotyledons</taxon>
        <taxon>Gunneridae</taxon>
        <taxon>Pentapetalae</taxon>
        <taxon>asterids</taxon>
        <taxon>lamiids</taxon>
        <taxon>Lamiales</taxon>
        <taxon>Gesneriaceae</taxon>
        <taxon>Didymocarpoideae</taxon>
        <taxon>Trichosporeae</taxon>
        <taxon>Loxocarpinae</taxon>
        <taxon>Dorcoceras</taxon>
    </lineage>
</organism>
<proteinExistence type="predicted"/>
<keyword evidence="2" id="KW-1185">Reference proteome</keyword>
<dbReference type="Proteomes" id="UP000250235">
    <property type="component" value="Unassembled WGS sequence"/>
</dbReference>
<dbReference type="AlphaFoldDB" id="A0A2Z7B9S1"/>
<reference evidence="1 2" key="1">
    <citation type="journal article" date="2015" name="Proc. Natl. Acad. Sci. U.S.A.">
        <title>The resurrection genome of Boea hygrometrica: A blueprint for survival of dehydration.</title>
        <authorList>
            <person name="Xiao L."/>
            <person name="Yang G."/>
            <person name="Zhang L."/>
            <person name="Yang X."/>
            <person name="Zhao S."/>
            <person name="Ji Z."/>
            <person name="Zhou Q."/>
            <person name="Hu M."/>
            <person name="Wang Y."/>
            <person name="Chen M."/>
            <person name="Xu Y."/>
            <person name="Jin H."/>
            <person name="Xiao X."/>
            <person name="Hu G."/>
            <person name="Bao F."/>
            <person name="Hu Y."/>
            <person name="Wan P."/>
            <person name="Li L."/>
            <person name="Deng X."/>
            <person name="Kuang T."/>
            <person name="Xiang C."/>
            <person name="Zhu J.K."/>
            <person name="Oliver M.J."/>
            <person name="He Y."/>
        </authorList>
    </citation>
    <scope>NUCLEOTIDE SEQUENCE [LARGE SCALE GENOMIC DNA]</scope>
    <source>
        <strain evidence="2">cv. XS01</strain>
    </source>
</reference>
<evidence type="ECO:0000313" key="2">
    <source>
        <dbReference type="Proteomes" id="UP000250235"/>
    </source>
</evidence>
<protein>
    <submittedName>
        <fullName evidence="1">Uncharacterized protein</fullName>
    </submittedName>
</protein>
<name>A0A2Z7B9S1_9LAMI</name>